<evidence type="ECO:0000256" key="5">
    <source>
        <dbReference type="ARBA" id="ARBA00023125"/>
    </source>
</evidence>
<dbReference type="InterPro" id="IPR036875">
    <property type="entry name" value="Znf_CCHC_sf"/>
</dbReference>
<dbReference type="CDD" id="cd01647">
    <property type="entry name" value="RT_LTR"/>
    <property type="match status" value="1"/>
</dbReference>
<dbReference type="PROSITE" id="PS50878">
    <property type="entry name" value="RT_POL"/>
    <property type="match status" value="1"/>
</dbReference>
<dbReference type="InterPro" id="IPR036397">
    <property type="entry name" value="RNaseH_sf"/>
</dbReference>
<dbReference type="Pfam" id="PF00078">
    <property type="entry name" value="RVT_1"/>
    <property type="match status" value="1"/>
</dbReference>
<evidence type="ECO:0000256" key="4">
    <source>
        <dbReference type="ARBA" id="ARBA00022750"/>
    </source>
</evidence>
<evidence type="ECO:0000256" key="2">
    <source>
        <dbReference type="ARBA" id="ARBA00012180"/>
    </source>
</evidence>
<evidence type="ECO:0000256" key="1">
    <source>
        <dbReference type="ARBA" id="ARBA00010879"/>
    </source>
</evidence>
<dbReference type="Proteomes" id="UP000830375">
    <property type="component" value="Unassembled WGS sequence"/>
</dbReference>
<evidence type="ECO:0000256" key="7">
    <source>
        <dbReference type="PROSITE-ProRule" id="PRU00047"/>
    </source>
</evidence>
<feature type="region of interest" description="Disordered" evidence="8">
    <location>
        <begin position="183"/>
        <end position="202"/>
    </location>
</feature>
<dbReference type="InterPro" id="IPR050951">
    <property type="entry name" value="Retrovirus_Pol_polyprotein"/>
</dbReference>
<keyword evidence="5" id="KW-0238">DNA-binding</keyword>
<dbReference type="InterPro" id="IPR043128">
    <property type="entry name" value="Rev_trsase/Diguanyl_cyclase"/>
</dbReference>
<protein>
    <recommendedName>
        <fullName evidence="2">ribonuclease H</fullName>
        <ecNumber evidence="2">3.1.26.4</ecNumber>
    </recommendedName>
</protein>
<organism evidence="11 12">
    <name type="scientific">Labeo rohita</name>
    <name type="common">Indian major carp</name>
    <name type="synonym">Cyprinus rohita</name>
    <dbReference type="NCBI Taxonomy" id="84645"/>
    <lineage>
        <taxon>Eukaryota</taxon>
        <taxon>Metazoa</taxon>
        <taxon>Chordata</taxon>
        <taxon>Craniata</taxon>
        <taxon>Vertebrata</taxon>
        <taxon>Euteleostomi</taxon>
        <taxon>Actinopterygii</taxon>
        <taxon>Neopterygii</taxon>
        <taxon>Teleostei</taxon>
        <taxon>Ostariophysi</taxon>
        <taxon>Cypriniformes</taxon>
        <taxon>Cyprinidae</taxon>
        <taxon>Labeoninae</taxon>
        <taxon>Labeonini</taxon>
        <taxon>Labeo</taxon>
    </lineage>
</organism>
<evidence type="ECO:0000256" key="3">
    <source>
        <dbReference type="ARBA" id="ARBA00022670"/>
    </source>
</evidence>
<accession>A0ABQ8LZ46</accession>
<dbReference type="EMBL" id="JACTAM010000015">
    <property type="protein sequence ID" value="KAI2655929.1"/>
    <property type="molecule type" value="Genomic_DNA"/>
</dbReference>
<dbReference type="PANTHER" id="PTHR37984">
    <property type="entry name" value="PROTEIN CBG26694"/>
    <property type="match status" value="1"/>
</dbReference>
<dbReference type="InterPro" id="IPR012337">
    <property type="entry name" value="RNaseH-like_sf"/>
</dbReference>
<comment type="similarity">
    <text evidence="1">Belongs to the beta type-B retroviral polymerase family. HERV class-II K(HML-2) pol subfamily.</text>
</comment>
<dbReference type="PANTHER" id="PTHR37984:SF5">
    <property type="entry name" value="PROTEIN NYNRIN-LIKE"/>
    <property type="match status" value="1"/>
</dbReference>
<keyword evidence="3" id="KW-0645">Protease</keyword>
<keyword evidence="4" id="KW-0064">Aspartyl protease</keyword>
<evidence type="ECO:0000313" key="12">
    <source>
        <dbReference type="Proteomes" id="UP000830375"/>
    </source>
</evidence>
<evidence type="ECO:0000259" key="9">
    <source>
        <dbReference type="PROSITE" id="PS50158"/>
    </source>
</evidence>
<dbReference type="Gene3D" id="3.30.420.10">
    <property type="entry name" value="Ribonuclease H-like superfamily/Ribonuclease H"/>
    <property type="match status" value="1"/>
</dbReference>
<keyword evidence="7" id="KW-0862">Zinc</keyword>
<dbReference type="InterPro" id="IPR001878">
    <property type="entry name" value="Znf_CCHC"/>
</dbReference>
<dbReference type="InterPro" id="IPR043502">
    <property type="entry name" value="DNA/RNA_pol_sf"/>
</dbReference>
<evidence type="ECO:0000256" key="8">
    <source>
        <dbReference type="SAM" id="MobiDB-lite"/>
    </source>
</evidence>
<dbReference type="InterPro" id="IPR000477">
    <property type="entry name" value="RT_dom"/>
</dbReference>
<evidence type="ECO:0000313" key="11">
    <source>
        <dbReference type="EMBL" id="KAI2655929.1"/>
    </source>
</evidence>
<dbReference type="SUPFAM" id="SSF57756">
    <property type="entry name" value="Retrovirus zinc finger-like domains"/>
    <property type="match status" value="1"/>
</dbReference>
<keyword evidence="12" id="KW-1185">Reference proteome</keyword>
<keyword evidence="7" id="KW-0863">Zinc-finger</keyword>
<proteinExistence type="inferred from homology"/>
<dbReference type="PROSITE" id="PS50158">
    <property type="entry name" value="ZF_CCHC"/>
    <property type="match status" value="1"/>
</dbReference>
<keyword evidence="4" id="KW-0378">Hydrolase</keyword>
<dbReference type="CDD" id="cd00303">
    <property type="entry name" value="retropepsin_like"/>
    <property type="match status" value="1"/>
</dbReference>
<feature type="domain" description="CCHC-type" evidence="9">
    <location>
        <begin position="217"/>
        <end position="231"/>
    </location>
</feature>
<keyword evidence="6" id="KW-0511">Multifunctional enzyme</keyword>
<name>A0ABQ8LZ46_LABRO</name>
<feature type="domain" description="Reverse transcriptase" evidence="10">
    <location>
        <begin position="332"/>
        <end position="511"/>
    </location>
</feature>
<keyword evidence="7" id="KW-0479">Metal-binding</keyword>
<dbReference type="InterPro" id="IPR041577">
    <property type="entry name" value="RT_RNaseH_2"/>
</dbReference>
<dbReference type="SMART" id="SM00343">
    <property type="entry name" value="ZnF_C2HC"/>
    <property type="match status" value="1"/>
</dbReference>
<dbReference type="Pfam" id="PF17919">
    <property type="entry name" value="RT_RNaseH_2"/>
    <property type="match status" value="1"/>
</dbReference>
<reference evidence="11 12" key="1">
    <citation type="submission" date="2022-01" db="EMBL/GenBank/DDBJ databases">
        <title>A high-quality chromosome-level genome assembly of rohu carp, Labeo rohita.</title>
        <authorList>
            <person name="Arick M.A. II"/>
            <person name="Hsu C.-Y."/>
            <person name="Magbanua Z."/>
            <person name="Pechanova O."/>
            <person name="Grover C."/>
            <person name="Miller E."/>
            <person name="Thrash A."/>
            <person name="Ezzel L."/>
            <person name="Alam S."/>
            <person name="Benzie J."/>
            <person name="Hamilton M."/>
            <person name="Karsi A."/>
            <person name="Lawrence M.L."/>
            <person name="Peterson D.G."/>
        </authorList>
    </citation>
    <scope>NUCLEOTIDE SEQUENCE [LARGE SCALE GENOMIC DNA]</scope>
    <source>
        <strain evidence="12">BAU-BD-2019</strain>
        <tissue evidence="11">Blood</tissue>
    </source>
</reference>
<dbReference type="Gene3D" id="4.10.60.10">
    <property type="entry name" value="Zinc finger, CCHC-type"/>
    <property type="match status" value="1"/>
</dbReference>
<evidence type="ECO:0000259" key="10">
    <source>
        <dbReference type="PROSITE" id="PS50878"/>
    </source>
</evidence>
<comment type="caution">
    <text evidence="11">The sequence shown here is derived from an EMBL/GenBank/DDBJ whole genome shotgun (WGS) entry which is preliminary data.</text>
</comment>
<dbReference type="EC" id="3.1.26.4" evidence="2"/>
<dbReference type="Gene3D" id="3.10.10.10">
    <property type="entry name" value="HIV Type 1 Reverse Transcriptase, subunit A, domain 1"/>
    <property type="match status" value="1"/>
</dbReference>
<dbReference type="SUPFAM" id="SSF56672">
    <property type="entry name" value="DNA/RNA polymerases"/>
    <property type="match status" value="1"/>
</dbReference>
<dbReference type="SUPFAM" id="SSF53098">
    <property type="entry name" value="Ribonuclease H-like"/>
    <property type="match status" value="1"/>
</dbReference>
<evidence type="ECO:0000256" key="6">
    <source>
        <dbReference type="ARBA" id="ARBA00023268"/>
    </source>
</evidence>
<gene>
    <name evidence="11" type="ORF">H4Q32_012718</name>
</gene>
<sequence length="769" mass="85588">MDCQEKQMAATNHAVQALIRVIVSANPAFHLQLSTQVSLSSAVLSLPNVLCISPFNHRHFLLRNHTAFWTSGSLGDYSLGAKDSRGGLFLAELRQENRSVTDYSIKFRTLDAECRWNLEVEWDMFLHGLADYIKDEIYSLELPTSLDGLVDLAIRVDKRLQQRDQRVRRAPAANQLTHLPVTSSDADVSLSEPEPMQMGRSRLSLEEKRRRRNEGLCLYCGAAGHIAAQCPVKARAHQLQWSSTSYDCQALIDSGAEGNYLDSDLAYRLKLPVVALSQPIAVHALNGLSLPSITHTTGPPSYKLESEFYSLSRERDEHMDLSKVPSEYLNLKTSKTIRPSSSPAGAGGFFVKKKDGSLHPCIDYRGLNNITVKNRYPLPLMSSALECLQGASFFTKLDLRNAYHLVCIREGDEWKAAFNTPRGHFEYCVLPFWLSNAPTVFQALVNNVLRDMLDQFIYVYPDDKLIFSHSLQEHVQHVMWVLQRLLENGLYVKVEKWVFHVQSVPFLGYIMSVKGLRMDPDKIQAVVDWPTSDSRNALQRFLGFANFYQRFICNFSQLAAPLTALTSTKTPFRWSSAAEAAFAKLKSCFVSAPILIAPDPSRKFVVEVDASEVGVGAVLSQRSSSDGSKNIKPDALSRIFDHSECLSSSEPIVPQKVFDSVVTWETESKVCTASQGVTPPPGCPSGCLFVPESLRSDVIRWGHCSKTSNRPPAGLLQPLSVPSRPWSHISLDFVTGLPPSSGKTVVLTVVDQFSKATHFIALPKLPSAR</sequence>
<dbReference type="Gene3D" id="3.30.70.270">
    <property type="match status" value="2"/>
</dbReference>